<comment type="caution">
    <text evidence="2">The sequence shown here is derived from an EMBL/GenBank/DDBJ whole genome shotgun (WGS) entry which is preliminary data.</text>
</comment>
<sequence length="239" mass="26264">MTESAPNEANPVESPVTETKLDPKDLAAEKCPSAEKLRQIEDYTVLDKEGSKHTFKSLYAGPASTDRVLVIFIRHFFCGSCQEFVRALAGSMKPEDLLKLPVSTSIVLVGCGGPALIDHYTKETGCPFPIYADPTRKLYADLDLITSYALGERPEYFRMGMVRLVADSLAQSLRHVSNGLITKAGDSSQNGGEFLFESTGEDDKQVTWCHRMTNTRDHSSIPAVARVLDSEGSVLQMKN</sequence>
<dbReference type="InterPro" id="IPR036249">
    <property type="entry name" value="Thioredoxin-like_sf"/>
</dbReference>
<feature type="region of interest" description="Disordered" evidence="1">
    <location>
        <begin position="1"/>
        <end position="25"/>
    </location>
</feature>
<dbReference type="Proteomes" id="UP001147746">
    <property type="component" value="Unassembled WGS sequence"/>
</dbReference>
<accession>A0A9W9H6K3</accession>
<dbReference type="EMBL" id="JAPZBO010000005">
    <property type="protein sequence ID" value="KAJ5314928.1"/>
    <property type="molecule type" value="Genomic_DNA"/>
</dbReference>
<dbReference type="PANTHER" id="PTHR28630:SF3">
    <property type="entry name" value="PEROXIREDOXIN-LIKE 2C"/>
    <property type="match status" value="1"/>
</dbReference>
<organism evidence="2 3">
    <name type="scientific">Penicillium atrosanguineum</name>
    <dbReference type="NCBI Taxonomy" id="1132637"/>
    <lineage>
        <taxon>Eukaryota</taxon>
        <taxon>Fungi</taxon>
        <taxon>Dikarya</taxon>
        <taxon>Ascomycota</taxon>
        <taxon>Pezizomycotina</taxon>
        <taxon>Eurotiomycetes</taxon>
        <taxon>Eurotiomycetidae</taxon>
        <taxon>Eurotiales</taxon>
        <taxon>Aspergillaceae</taxon>
        <taxon>Penicillium</taxon>
    </lineage>
</organism>
<evidence type="ECO:0000313" key="3">
    <source>
        <dbReference type="Proteomes" id="UP001147746"/>
    </source>
</evidence>
<reference evidence="2" key="1">
    <citation type="submission" date="2022-12" db="EMBL/GenBank/DDBJ databases">
        <authorList>
            <person name="Petersen C."/>
        </authorList>
    </citation>
    <scope>NUCLEOTIDE SEQUENCE</scope>
    <source>
        <strain evidence="2">IBT 21472</strain>
    </source>
</reference>
<reference evidence="2" key="2">
    <citation type="journal article" date="2023" name="IMA Fungus">
        <title>Comparative genomic study of the Penicillium genus elucidates a diverse pangenome and 15 lateral gene transfer events.</title>
        <authorList>
            <person name="Petersen C."/>
            <person name="Sorensen T."/>
            <person name="Nielsen M.R."/>
            <person name="Sondergaard T.E."/>
            <person name="Sorensen J.L."/>
            <person name="Fitzpatrick D.A."/>
            <person name="Frisvad J.C."/>
            <person name="Nielsen K.L."/>
        </authorList>
    </citation>
    <scope>NUCLEOTIDE SEQUENCE</scope>
    <source>
        <strain evidence="2">IBT 21472</strain>
    </source>
</reference>
<keyword evidence="3" id="KW-1185">Reference proteome</keyword>
<evidence type="ECO:0000256" key="1">
    <source>
        <dbReference type="SAM" id="MobiDB-lite"/>
    </source>
</evidence>
<proteinExistence type="predicted"/>
<dbReference type="CDD" id="cd02970">
    <property type="entry name" value="PRX_like2"/>
    <property type="match status" value="1"/>
</dbReference>
<dbReference type="Gene3D" id="3.40.30.10">
    <property type="entry name" value="Glutaredoxin"/>
    <property type="match status" value="1"/>
</dbReference>
<evidence type="ECO:0000313" key="2">
    <source>
        <dbReference type="EMBL" id="KAJ5314928.1"/>
    </source>
</evidence>
<dbReference type="PANTHER" id="PTHR28630">
    <property type="match status" value="1"/>
</dbReference>
<dbReference type="AlphaFoldDB" id="A0A9W9H6K3"/>
<protein>
    <recommendedName>
        <fullName evidence="4">Thioredoxin-like protein AAED1</fullName>
    </recommendedName>
</protein>
<dbReference type="Pfam" id="PF13911">
    <property type="entry name" value="AhpC-TSA_2"/>
    <property type="match status" value="1"/>
</dbReference>
<evidence type="ECO:0008006" key="4">
    <source>
        <dbReference type="Google" id="ProtNLM"/>
    </source>
</evidence>
<dbReference type="FunFam" id="3.40.30.10:FF:000404">
    <property type="entry name" value="WGS project CABT00000000 data, contig 2.14"/>
    <property type="match status" value="1"/>
</dbReference>
<dbReference type="SUPFAM" id="SSF52833">
    <property type="entry name" value="Thioredoxin-like"/>
    <property type="match status" value="1"/>
</dbReference>
<gene>
    <name evidence="2" type="ORF">N7476_005235</name>
</gene>
<dbReference type="InterPro" id="IPR032801">
    <property type="entry name" value="PXL2A/B/C"/>
</dbReference>
<name>A0A9W9H6K3_9EURO</name>